<dbReference type="GeneID" id="25312865"/>
<name>A0A0F4Z521_RASE3</name>
<keyword evidence="2" id="KW-1185">Reference proteome</keyword>
<protein>
    <submittedName>
        <fullName evidence="1">Uncharacterized protein</fullName>
    </submittedName>
</protein>
<reference evidence="1 2" key="1">
    <citation type="submission" date="2015-04" db="EMBL/GenBank/DDBJ databases">
        <authorList>
            <person name="Heijne W.H."/>
            <person name="Fedorova N.D."/>
            <person name="Nierman W.C."/>
            <person name="Vollebregt A.W."/>
            <person name="Zhao Z."/>
            <person name="Wu L."/>
            <person name="Kumar M."/>
            <person name="Stam H."/>
            <person name="van den Berg M.A."/>
            <person name="Pel H.J."/>
        </authorList>
    </citation>
    <scope>NUCLEOTIDE SEQUENCE [LARGE SCALE GENOMIC DNA]</scope>
    <source>
        <strain evidence="1 2">CBS 393.64</strain>
    </source>
</reference>
<evidence type="ECO:0000313" key="1">
    <source>
        <dbReference type="EMBL" id="KKA25171.1"/>
    </source>
</evidence>
<dbReference type="RefSeq" id="XP_013331783.1">
    <property type="nucleotide sequence ID" value="XM_013476329.1"/>
</dbReference>
<proteinExistence type="predicted"/>
<dbReference type="EMBL" id="LASV01000034">
    <property type="protein sequence ID" value="KKA25171.1"/>
    <property type="molecule type" value="Genomic_DNA"/>
</dbReference>
<accession>A0A0F4Z521</accession>
<sequence length="162" mass="18497">MASSAPVTLSARRKEALSNATIQIIQELGDNPDPHQFQEAFKRLKEIVKLSKKNRDHLDDVVDMFGLDYRRGNGKYWWPFPDIADITPSPEIETVLCEMRDAGFWRAGSTEALCRTYIDLVLFDPLKVHQHSLAVRNLSLRGEYRVDTQSLGEQQVVGFADY</sequence>
<gene>
    <name evidence="1" type="ORF">T310_0811</name>
</gene>
<organism evidence="1 2">
    <name type="scientific">Rasamsonia emersonii (strain ATCC 16479 / CBS 393.64 / IMI 116815)</name>
    <dbReference type="NCBI Taxonomy" id="1408163"/>
    <lineage>
        <taxon>Eukaryota</taxon>
        <taxon>Fungi</taxon>
        <taxon>Dikarya</taxon>
        <taxon>Ascomycota</taxon>
        <taxon>Pezizomycotina</taxon>
        <taxon>Eurotiomycetes</taxon>
        <taxon>Eurotiomycetidae</taxon>
        <taxon>Eurotiales</taxon>
        <taxon>Trichocomaceae</taxon>
        <taxon>Rasamsonia</taxon>
    </lineage>
</organism>
<comment type="caution">
    <text evidence="1">The sequence shown here is derived from an EMBL/GenBank/DDBJ whole genome shotgun (WGS) entry which is preliminary data.</text>
</comment>
<feature type="non-terminal residue" evidence="1">
    <location>
        <position position="162"/>
    </location>
</feature>
<dbReference type="Proteomes" id="UP000053958">
    <property type="component" value="Unassembled WGS sequence"/>
</dbReference>
<dbReference type="OrthoDB" id="2103397at2759"/>
<dbReference type="STRING" id="1408163.A0A0F4Z521"/>
<dbReference type="AlphaFoldDB" id="A0A0F4Z521"/>
<evidence type="ECO:0000313" key="2">
    <source>
        <dbReference type="Proteomes" id="UP000053958"/>
    </source>
</evidence>